<dbReference type="InterPro" id="IPR051404">
    <property type="entry name" value="TA_system_antitoxin"/>
</dbReference>
<dbReference type="OrthoDB" id="9807959at2"/>
<dbReference type="SUPFAM" id="SSF143100">
    <property type="entry name" value="TTHA1013/TTHA0281-like"/>
    <property type="match status" value="1"/>
</dbReference>
<dbReference type="PANTHER" id="PTHR34504:SF2">
    <property type="entry name" value="UPF0150 PROTEIN SSL0259"/>
    <property type="match status" value="1"/>
</dbReference>
<dbReference type="EMBL" id="CP002382">
    <property type="protein sequence ID" value="AEP09023.1"/>
    <property type="molecule type" value="Genomic_DNA"/>
</dbReference>
<dbReference type="HOGENOM" id="CLU_2288263_0_0_5"/>
<dbReference type="eggNOG" id="COG1598">
    <property type="taxonomic scope" value="Bacteria"/>
</dbReference>
<gene>
    <name evidence="2" type="ordered locus">MICA_689</name>
</gene>
<evidence type="ECO:0000259" key="1">
    <source>
        <dbReference type="Pfam" id="PF15919"/>
    </source>
</evidence>
<dbReference type="InterPro" id="IPR031807">
    <property type="entry name" value="HicB-like"/>
</dbReference>
<proteinExistence type="predicted"/>
<reference evidence="2 3" key="1">
    <citation type="journal article" date="2011" name="BMC Genomics">
        <title>Genomic insights into an obligate epibiotic bacterial predator: Micavibrio aeruginosavorus ARL-13.</title>
        <authorList>
            <person name="Wang Z."/>
            <person name="Kadouri D."/>
            <person name="Wu M."/>
        </authorList>
    </citation>
    <scope>NUCLEOTIDE SEQUENCE [LARGE SCALE GENOMIC DNA]</scope>
    <source>
        <strain evidence="2 3">ARL-13</strain>
    </source>
</reference>
<dbReference type="AlphaFoldDB" id="G2KPC2"/>
<evidence type="ECO:0000313" key="3">
    <source>
        <dbReference type="Proteomes" id="UP000009286"/>
    </source>
</evidence>
<dbReference type="RefSeq" id="WP_014102246.1">
    <property type="nucleotide sequence ID" value="NC_016026.1"/>
</dbReference>
<dbReference type="STRING" id="856793.MICA_689"/>
<dbReference type="Pfam" id="PF15919">
    <property type="entry name" value="HicB_lk_antitox"/>
    <property type="match status" value="1"/>
</dbReference>
<dbReference type="Gene3D" id="3.30.160.250">
    <property type="match status" value="1"/>
</dbReference>
<dbReference type="KEGG" id="mai:MICA_689"/>
<dbReference type="PANTHER" id="PTHR34504">
    <property type="entry name" value="ANTITOXIN HICB"/>
    <property type="match status" value="1"/>
</dbReference>
<protein>
    <recommendedName>
        <fullName evidence="1">HicB-like antitoxin of toxin-antitoxin system domain-containing protein</fullName>
    </recommendedName>
</protein>
<organism evidence="2 3">
    <name type="scientific">Micavibrio aeruginosavorus (strain ARL-13)</name>
    <dbReference type="NCBI Taxonomy" id="856793"/>
    <lineage>
        <taxon>Bacteria</taxon>
        <taxon>Pseudomonadati</taxon>
        <taxon>Bdellovibrionota</taxon>
        <taxon>Bdellovibrionia</taxon>
        <taxon>Bdellovibrionales</taxon>
        <taxon>Pseudobdellovibrionaceae</taxon>
        <taxon>Micavibrio</taxon>
    </lineage>
</organism>
<accession>G2KPC2</accession>
<sequence>MSKSYVALIRKEDNTEYWIDIPDVPGCASCGETIDAAIANFEDALQFHLQGMKESGVFLQDPRSVQDVLRSEEDPFIESYMVEIDDMTPHLKFSFSRLSIV</sequence>
<evidence type="ECO:0000313" key="2">
    <source>
        <dbReference type="EMBL" id="AEP09023.1"/>
    </source>
</evidence>
<keyword evidence="3" id="KW-1185">Reference proteome</keyword>
<feature type="domain" description="HicB-like antitoxin of toxin-antitoxin system" evidence="1">
    <location>
        <begin position="5"/>
        <end position="85"/>
    </location>
</feature>
<dbReference type="Proteomes" id="UP000009286">
    <property type="component" value="Chromosome"/>
</dbReference>
<dbReference type="InterPro" id="IPR035069">
    <property type="entry name" value="TTHA1013/TTHA0281-like"/>
</dbReference>
<name>G2KPC2_MICAA</name>